<dbReference type="InterPro" id="IPR006139">
    <property type="entry name" value="D-isomer_2_OHA_DH_cat_dom"/>
</dbReference>
<dbReference type="InterPro" id="IPR029753">
    <property type="entry name" value="D-isomer_DH_CS"/>
</dbReference>
<accession>E4TWR2</accession>
<dbReference type="PANTHER" id="PTHR43761">
    <property type="entry name" value="D-ISOMER SPECIFIC 2-HYDROXYACID DEHYDROGENASE FAMILY PROTEIN (AFU_ORTHOLOGUE AFUA_1G13630)"/>
    <property type="match status" value="1"/>
</dbReference>
<evidence type="ECO:0000259" key="6">
    <source>
        <dbReference type="Pfam" id="PF02826"/>
    </source>
</evidence>
<dbReference type="PROSITE" id="PS00671">
    <property type="entry name" value="D_2_HYDROXYACID_DH_3"/>
    <property type="match status" value="1"/>
</dbReference>
<dbReference type="Pfam" id="PF02826">
    <property type="entry name" value="2-Hacid_dh_C"/>
    <property type="match status" value="1"/>
</dbReference>
<evidence type="ECO:0000313" key="7">
    <source>
        <dbReference type="EMBL" id="ADR32743.1"/>
    </source>
</evidence>
<dbReference type="SUPFAM" id="SSF52283">
    <property type="entry name" value="Formate/glycerate dehydrogenase catalytic domain-like"/>
    <property type="match status" value="1"/>
</dbReference>
<comment type="similarity">
    <text evidence="1 4">Belongs to the D-isomer specific 2-hydroxyacid dehydrogenase family.</text>
</comment>
<dbReference type="InterPro" id="IPR036291">
    <property type="entry name" value="NAD(P)-bd_dom_sf"/>
</dbReference>
<dbReference type="CDD" id="cd12162">
    <property type="entry name" value="2-Hacid_dh_4"/>
    <property type="match status" value="1"/>
</dbReference>
<dbReference type="STRING" id="709032.Sulku_0075"/>
<dbReference type="Pfam" id="PF00389">
    <property type="entry name" value="2-Hacid_dh"/>
    <property type="match status" value="1"/>
</dbReference>
<evidence type="ECO:0000256" key="4">
    <source>
        <dbReference type="RuleBase" id="RU003719"/>
    </source>
</evidence>
<evidence type="ECO:0000259" key="5">
    <source>
        <dbReference type="Pfam" id="PF00389"/>
    </source>
</evidence>
<dbReference type="RefSeq" id="WP_013458940.1">
    <property type="nucleotide sequence ID" value="NC_014762.1"/>
</dbReference>
<evidence type="ECO:0000256" key="3">
    <source>
        <dbReference type="ARBA" id="ARBA00023027"/>
    </source>
</evidence>
<name>E4TWR2_SULKY</name>
<feature type="domain" description="D-isomer specific 2-hydroxyacid dehydrogenase NAD-binding" evidence="6">
    <location>
        <begin position="106"/>
        <end position="285"/>
    </location>
</feature>
<dbReference type="PANTHER" id="PTHR43761:SF1">
    <property type="entry name" value="D-ISOMER SPECIFIC 2-HYDROXYACID DEHYDROGENASE CATALYTIC DOMAIN-CONTAINING PROTEIN-RELATED"/>
    <property type="match status" value="1"/>
</dbReference>
<proteinExistence type="inferred from homology"/>
<dbReference type="GO" id="GO:0016616">
    <property type="term" value="F:oxidoreductase activity, acting on the CH-OH group of donors, NAD or NADP as acceptor"/>
    <property type="evidence" value="ECO:0007669"/>
    <property type="project" value="InterPro"/>
</dbReference>
<dbReference type="OrthoDB" id="9805416at2"/>
<dbReference type="NCBIfam" id="NF006263">
    <property type="entry name" value="PRK08410.1"/>
    <property type="match status" value="1"/>
</dbReference>
<evidence type="ECO:0000313" key="8">
    <source>
        <dbReference type="Proteomes" id="UP000008721"/>
    </source>
</evidence>
<dbReference type="SUPFAM" id="SSF51735">
    <property type="entry name" value="NAD(P)-binding Rossmann-fold domains"/>
    <property type="match status" value="1"/>
</dbReference>
<dbReference type="Proteomes" id="UP000008721">
    <property type="component" value="Chromosome"/>
</dbReference>
<dbReference type="eggNOG" id="COG1052">
    <property type="taxonomic scope" value="Bacteria"/>
</dbReference>
<keyword evidence="2 4" id="KW-0560">Oxidoreductase</keyword>
<evidence type="ECO:0000256" key="2">
    <source>
        <dbReference type="ARBA" id="ARBA00023002"/>
    </source>
</evidence>
<dbReference type="GO" id="GO:0051287">
    <property type="term" value="F:NAD binding"/>
    <property type="evidence" value="ECO:0007669"/>
    <property type="project" value="InterPro"/>
</dbReference>
<keyword evidence="8" id="KW-1185">Reference proteome</keyword>
<dbReference type="InterPro" id="IPR006140">
    <property type="entry name" value="D-isomer_DH_NAD-bd"/>
</dbReference>
<dbReference type="EMBL" id="CP002355">
    <property type="protein sequence ID" value="ADR32743.1"/>
    <property type="molecule type" value="Genomic_DNA"/>
</dbReference>
<protein>
    <submittedName>
        <fullName evidence="7">D-isomer specific 2-hydroxyacid dehydrogenase NAD-binding protein</fullName>
    </submittedName>
</protein>
<dbReference type="AlphaFoldDB" id="E4TWR2"/>
<keyword evidence="3" id="KW-0520">NAD</keyword>
<dbReference type="HOGENOM" id="CLU_019796_1_3_7"/>
<sequence>MKIVILDALTYSDTSLEGFESLGDVAVYQTTFSDETTERVCDAEVIVTNKVVINDAVMESAPNLKLICVAATGTNNIDHEAAKRRGIAVKNVAGYSTDAVVQHTFSMLFYLMGHSRYYDEYVKSGAWQREAVFAHIGPSFSELRGKTWGIIGLGEIGRGVARVAQAFGANVCYYSTSGKNDNGEYEKTTLSRLIENSDVISIHAPLNASTENLISHSELLQMKDGAVLLNLGRGGIVDEDALSVIIDVKPIFVGLDVLAKEPMKTSHPLLSVKHPERLYITPHIAWTSREARERLIASTIENIKTFVKA</sequence>
<gene>
    <name evidence="7" type="ordered locus">Sulku_0075</name>
</gene>
<dbReference type="InterPro" id="IPR050418">
    <property type="entry name" value="D-iso_2-hydroxyacid_DH_PdxB"/>
</dbReference>
<evidence type="ECO:0000256" key="1">
    <source>
        <dbReference type="ARBA" id="ARBA00005854"/>
    </source>
</evidence>
<organism evidence="7 8">
    <name type="scientific">Sulfuricurvum kujiense (strain ATCC BAA-921 / DSM 16994 / JCM 11577 / YK-1)</name>
    <dbReference type="NCBI Taxonomy" id="709032"/>
    <lineage>
        <taxon>Bacteria</taxon>
        <taxon>Pseudomonadati</taxon>
        <taxon>Campylobacterota</taxon>
        <taxon>Epsilonproteobacteria</taxon>
        <taxon>Campylobacterales</taxon>
        <taxon>Sulfurimonadaceae</taxon>
        <taxon>Sulfuricurvum</taxon>
    </lineage>
</organism>
<dbReference type="KEGG" id="sku:Sulku_0075"/>
<feature type="domain" description="D-isomer specific 2-hydroxyacid dehydrogenase catalytic" evidence="5">
    <location>
        <begin position="4"/>
        <end position="308"/>
    </location>
</feature>
<reference evidence="7 8" key="1">
    <citation type="journal article" date="2012" name="Stand. Genomic Sci.">
        <title>Complete genome sequence of the sulfur compounds oxidizing chemolithoautotroph Sulfuricurvum kujiense type strain (YK-1(T)).</title>
        <authorList>
            <person name="Han C."/>
            <person name="Kotsyurbenko O."/>
            <person name="Chertkov O."/>
            <person name="Held B."/>
            <person name="Lapidus A."/>
            <person name="Nolan M."/>
            <person name="Lucas S."/>
            <person name="Hammon N."/>
            <person name="Deshpande S."/>
            <person name="Cheng J.F."/>
            <person name="Tapia R."/>
            <person name="Goodwin L.A."/>
            <person name="Pitluck S."/>
            <person name="Liolios K."/>
            <person name="Pagani I."/>
            <person name="Ivanova N."/>
            <person name="Mavromatis K."/>
            <person name="Mikhailova N."/>
            <person name="Pati A."/>
            <person name="Chen A."/>
            <person name="Palaniappan K."/>
            <person name="Land M."/>
            <person name="Hauser L."/>
            <person name="Chang Y.J."/>
            <person name="Jeffries C.D."/>
            <person name="Brambilla E.M."/>
            <person name="Rohde M."/>
            <person name="Spring S."/>
            <person name="Sikorski J."/>
            <person name="Goker M."/>
            <person name="Woyke T."/>
            <person name="Bristow J."/>
            <person name="Eisen J.A."/>
            <person name="Markowitz V."/>
            <person name="Hugenholtz P."/>
            <person name="Kyrpides N.C."/>
            <person name="Klenk H.P."/>
            <person name="Detter J.C."/>
        </authorList>
    </citation>
    <scope>NUCLEOTIDE SEQUENCE [LARGE SCALE GENOMIC DNA]</scope>
    <source>
        <strain evidence="8">ATCC BAA-921 / DSM 16994 / JCM 11577 / YK-1</strain>
    </source>
</reference>
<dbReference type="PROSITE" id="PS00670">
    <property type="entry name" value="D_2_HYDROXYACID_DH_2"/>
    <property type="match status" value="1"/>
</dbReference>
<dbReference type="Gene3D" id="3.40.50.720">
    <property type="entry name" value="NAD(P)-binding Rossmann-like Domain"/>
    <property type="match status" value="2"/>
</dbReference>